<name>A0A543AS23_9ACTN</name>
<evidence type="ECO:0000313" key="2">
    <source>
        <dbReference type="Proteomes" id="UP000317043"/>
    </source>
</evidence>
<dbReference type="Proteomes" id="UP000317043">
    <property type="component" value="Unassembled WGS sequence"/>
</dbReference>
<sequence length="163" mass="17240">MVDPGTRETLEQADGRIRERRAILAPALATTDDHSLAAVAICMAAHTQGDAVSRAHGVLQQVGGLEGVSVTNIAALITAAQVDAFITEAESAIYRRPEANLILWTIVATHAAGAQLTSLVLLTAYAAECSIDIDLCHQALSLVKPSQLTPAAFELLDLMYGRH</sequence>
<dbReference type="InParanoid" id="A0A543AS23"/>
<organism evidence="1 2">
    <name type="scientific">Stackebrandtia endophytica</name>
    <dbReference type="NCBI Taxonomy" id="1496996"/>
    <lineage>
        <taxon>Bacteria</taxon>
        <taxon>Bacillati</taxon>
        <taxon>Actinomycetota</taxon>
        <taxon>Actinomycetes</taxon>
        <taxon>Glycomycetales</taxon>
        <taxon>Glycomycetaceae</taxon>
        <taxon>Stackebrandtia</taxon>
    </lineage>
</organism>
<dbReference type="AlphaFoldDB" id="A0A543AS23"/>
<keyword evidence="2" id="KW-1185">Reference proteome</keyword>
<accession>A0A543AS23</accession>
<dbReference type="RefSeq" id="WP_142035198.1">
    <property type="nucleotide sequence ID" value="NZ_JBHTGS010000001.1"/>
</dbReference>
<proteinExistence type="predicted"/>
<protein>
    <submittedName>
        <fullName evidence="1">Uncharacterized protein</fullName>
    </submittedName>
</protein>
<dbReference type="EMBL" id="VFOW01000001">
    <property type="protein sequence ID" value="TQL75383.1"/>
    <property type="molecule type" value="Genomic_DNA"/>
</dbReference>
<comment type="caution">
    <text evidence="1">The sequence shown here is derived from an EMBL/GenBank/DDBJ whole genome shotgun (WGS) entry which is preliminary data.</text>
</comment>
<evidence type="ECO:0000313" key="1">
    <source>
        <dbReference type="EMBL" id="TQL75383.1"/>
    </source>
</evidence>
<gene>
    <name evidence="1" type="ORF">FB566_0884</name>
</gene>
<reference evidence="1 2" key="1">
    <citation type="submission" date="2019-06" db="EMBL/GenBank/DDBJ databases">
        <title>Sequencing the genomes of 1000 actinobacteria strains.</title>
        <authorList>
            <person name="Klenk H.-P."/>
        </authorList>
    </citation>
    <scope>NUCLEOTIDE SEQUENCE [LARGE SCALE GENOMIC DNA]</scope>
    <source>
        <strain evidence="1 2">DSM 45928</strain>
    </source>
</reference>